<accession>A0A5S4GQR6</accession>
<keyword evidence="1" id="KW-0732">Signal</keyword>
<evidence type="ECO:0000259" key="2">
    <source>
        <dbReference type="Pfam" id="PF18678"/>
    </source>
</evidence>
<evidence type="ECO:0000313" key="4">
    <source>
        <dbReference type="Proteomes" id="UP000306628"/>
    </source>
</evidence>
<dbReference type="Pfam" id="PF18678">
    <property type="entry name" value="AOC_like"/>
    <property type="match status" value="1"/>
</dbReference>
<protein>
    <recommendedName>
        <fullName evidence="2">Allene oxide cyclase barrel-like domain-containing protein</fullName>
    </recommendedName>
</protein>
<dbReference type="GO" id="GO:0017000">
    <property type="term" value="P:antibiotic biosynthetic process"/>
    <property type="evidence" value="ECO:0007669"/>
    <property type="project" value="InterPro"/>
</dbReference>
<comment type="caution">
    <text evidence="3">The sequence shown here is derived from an EMBL/GenBank/DDBJ whole genome shotgun (WGS) entry which is preliminary data.</text>
</comment>
<gene>
    <name evidence="3" type="ORF">ETD85_14300</name>
</gene>
<dbReference type="GO" id="GO:0016853">
    <property type="term" value="F:isomerase activity"/>
    <property type="evidence" value="ECO:0007669"/>
    <property type="project" value="InterPro"/>
</dbReference>
<evidence type="ECO:0000256" key="1">
    <source>
        <dbReference type="SAM" id="SignalP"/>
    </source>
</evidence>
<organism evidence="3 4">
    <name type="scientific">Nonomuraea zeae</name>
    <dbReference type="NCBI Taxonomy" id="1642303"/>
    <lineage>
        <taxon>Bacteria</taxon>
        <taxon>Bacillati</taxon>
        <taxon>Actinomycetota</taxon>
        <taxon>Actinomycetes</taxon>
        <taxon>Streptosporangiales</taxon>
        <taxon>Streptosporangiaceae</taxon>
        <taxon>Nonomuraea</taxon>
    </lineage>
</organism>
<dbReference type="EMBL" id="VCKX01000035">
    <property type="protein sequence ID" value="TMR35305.1"/>
    <property type="molecule type" value="Genomic_DNA"/>
</dbReference>
<sequence length="159" mass="16366">MRKLALAAALTLTCAAVPASASTGGKCVTFANLSEHVTITTVVPGDPTTRVGEYGKSHSDFYDAAGKLVGTEEGQFVVYASADGKPFELFQYTSKIAGGTTFGGANISILNVISGGTTSMTAVGTGGWLRGKVGTRDFVFVGRPAPDQTRFTTTITLCG</sequence>
<dbReference type="RefSeq" id="WP_138690175.1">
    <property type="nucleotide sequence ID" value="NZ_JBHSAZ010000043.1"/>
</dbReference>
<evidence type="ECO:0000313" key="3">
    <source>
        <dbReference type="EMBL" id="TMR35305.1"/>
    </source>
</evidence>
<reference evidence="3 4" key="1">
    <citation type="submission" date="2019-05" db="EMBL/GenBank/DDBJ databases">
        <title>Draft genome sequence of Nonomuraea zeae DSM 100528.</title>
        <authorList>
            <person name="Saricaoglu S."/>
            <person name="Isik K."/>
        </authorList>
    </citation>
    <scope>NUCLEOTIDE SEQUENCE [LARGE SCALE GENOMIC DNA]</scope>
    <source>
        <strain evidence="3 4">DSM 100528</strain>
    </source>
</reference>
<feature type="domain" description="Allene oxide cyclase barrel-like" evidence="2">
    <location>
        <begin position="47"/>
        <end position="141"/>
    </location>
</feature>
<feature type="signal peptide" evidence="1">
    <location>
        <begin position="1"/>
        <end position="21"/>
    </location>
</feature>
<name>A0A5S4GQR6_9ACTN</name>
<keyword evidence="4" id="KW-1185">Reference proteome</keyword>
<dbReference type="AlphaFoldDB" id="A0A5S4GQR6"/>
<dbReference type="InterPro" id="IPR041013">
    <property type="entry name" value="AOC-like"/>
</dbReference>
<dbReference type="Proteomes" id="UP000306628">
    <property type="component" value="Unassembled WGS sequence"/>
</dbReference>
<feature type="chain" id="PRO_5024454905" description="Allene oxide cyclase barrel-like domain-containing protein" evidence="1">
    <location>
        <begin position="22"/>
        <end position="159"/>
    </location>
</feature>
<proteinExistence type="predicted"/>